<dbReference type="Proteomes" id="UP001165121">
    <property type="component" value="Unassembled WGS sequence"/>
</dbReference>
<gene>
    <name evidence="1" type="ORF">Pfra01_000768100</name>
</gene>
<keyword evidence="2" id="KW-1185">Reference proteome</keyword>
<dbReference type="AlphaFoldDB" id="A0A9W7CMR1"/>
<evidence type="ECO:0000313" key="2">
    <source>
        <dbReference type="Proteomes" id="UP001165121"/>
    </source>
</evidence>
<name>A0A9W7CMR1_9STRA</name>
<protein>
    <submittedName>
        <fullName evidence="1">Unnamed protein product</fullName>
    </submittedName>
</protein>
<organism evidence="1 2">
    <name type="scientific">Phytophthora fragariaefolia</name>
    <dbReference type="NCBI Taxonomy" id="1490495"/>
    <lineage>
        <taxon>Eukaryota</taxon>
        <taxon>Sar</taxon>
        <taxon>Stramenopiles</taxon>
        <taxon>Oomycota</taxon>
        <taxon>Peronosporomycetes</taxon>
        <taxon>Peronosporales</taxon>
        <taxon>Peronosporaceae</taxon>
        <taxon>Phytophthora</taxon>
    </lineage>
</organism>
<comment type="caution">
    <text evidence="1">The sequence shown here is derived from an EMBL/GenBank/DDBJ whole genome shotgun (WGS) entry which is preliminary data.</text>
</comment>
<sequence>MVAATKSKAVAKQTTTPPAALRIQYAGSFALRANGDCVARGDNSALVVMNANGSATVTEYNGTSCSEGDVLDEGFVDASWFENYVCAEDGFIFYNNAYPGTSDSGSVDVAVTRNAHKLHLPNFLSPLHL</sequence>
<dbReference type="OrthoDB" id="95607at2759"/>
<evidence type="ECO:0000313" key="1">
    <source>
        <dbReference type="EMBL" id="GMF32351.1"/>
    </source>
</evidence>
<dbReference type="EMBL" id="BSXT01000684">
    <property type="protein sequence ID" value="GMF32351.1"/>
    <property type="molecule type" value="Genomic_DNA"/>
</dbReference>
<reference evidence="1" key="1">
    <citation type="submission" date="2023-04" db="EMBL/GenBank/DDBJ databases">
        <title>Phytophthora fragariaefolia NBRC 109709.</title>
        <authorList>
            <person name="Ichikawa N."/>
            <person name="Sato H."/>
            <person name="Tonouchi N."/>
        </authorList>
    </citation>
    <scope>NUCLEOTIDE SEQUENCE</scope>
    <source>
        <strain evidence="1">NBRC 109709</strain>
    </source>
</reference>
<proteinExistence type="predicted"/>
<accession>A0A9W7CMR1</accession>